<gene>
    <name evidence="2" type="ORF">MAR_005329</name>
    <name evidence="3" type="ORF">MAR_005337</name>
</gene>
<dbReference type="EMBL" id="CP111020">
    <property type="protein sequence ID" value="WAR15232.1"/>
    <property type="molecule type" value="Genomic_DNA"/>
</dbReference>
<accession>A0ABY7EZ87</accession>
<evidence type="ECO:0000313" key="4">
    <source>
        <dbReference type="Proteomes" id="UP001164746"/>
    </source>
</evidence>
<dbReference type="Proteomes" id="UP001164746">
    <property type="component" value="Chromosome 9"/>
</dbReference>
<dbReference type="EMBL" id="CP111020">
    <property type="protein sequence ID" value="WAR15224.1"/>
    <property type="molecule type" value="Genomic_DNA"/>
</dbReference>
<evidence type="ECO:0000256" key="1">
    <source>
        <dbReference type="SAM" id="MobiDB-lite"/>
    </source>
</evidence>
<evidence type="ECO:0000313" key="2">
    <source>
        <dbReference type="EMBL" id="WAR15224.1"/>
    </source>
</evidence>
<evidence type="ECO:0000313" key="3">
    <source>
        <dbReference type="EMBL" id="WAR15232.1"/>
    </source>
</evidence>
<reference evidence="3" key="1">
    <citation type="submission" date="2022-11" db="EMBL/GenBank/DDBJ databases">
        <title>Centuries of genome instability and evolution in soft-shell clam transmissible cancer (bioRxiv).</title>
        <authorList>
            <person name="Hart S.F.M."/>
            <person name="Yonemitsu M.A."/>
            <person name="Giersch R.M."/>
            <person name="Beal B.F."/>
            <person name="Arriagada G."/>
            <person name="Davis B.W."/>
            <person name="Ostrander E.A."/>
            <person name="Goff S.P."/>
            <person name="Metzger M.J."/>
        </authorList>
    </citation>
    <scope>NUCLEOTIDE SEQUENCE</scope>
    <source>
        <strain evidence="3">MELC-2E11</strain>
        <tissue evidence="3">Siphon/mantle</tissue>
    </source>
</reference>
<feature type="region of interest" description="Disordered" evidence="1">
    <location>
        <begin position="1"/>
        <end position="22"/>
    </location>
</feature>
<keyword evidence="4" id="KW-1185">Reference proteome</keyword>
<proteinExistence type="predicted"/>
<sequence>METRGNGISKSGTGKMRGEGGRGSVCFLNRDVLVHNADDLTMYSREMKGSLMATTVTWSADCSRAALAKFEKT</sequence>
<name>A0ABY7EZ87_MYAAR</name>
<organism evidence="3 4">
    <name type="scientific">Mya arenaria</name>
    <name type="common">Soft-shell clam</name>
    <dbReference type="NCBI Taxonomy" id="6604"/>
    <lineage>
        <taxon>Eukaryota</taxon>
        <taxon>Metazoa</taxon>
        <taxon>Spiralia</taxon>
        <taxon>Lophotrochozoa</taxon>
        <taxon>Mollusca</taxon>
        <taxon>Bivalvia</taxon>
        <taxon>Autobranchia</taxon>
        <taxon>Heteroconchia</taxon>
        <taxon>Euheterodonta</taxon>
        <taxon>Imparidentia</taxon>
        <taxon>Neoheterodontei</taxon>
        <taxon>Myida</taxon>
        <taxon>Myoidea</taxon>
        <taxon>Myidae</taxon>
        <taxon>Mya</taxon>
    </lineage>
</organism>
<protein>
    <submittedName>
        <fullName evidence="3">Uncharacterized protein</fullName>
    </submittedName>
</protein>